<reference evidence="2" key="1">
    <citation type="submission" date="2016-03" db="EMBL/GenBank/DDBJ databases">
        <title>Complete genome sequence of Solimmundus cernigliae, representing a novel lineage of polycyclic aromatic hydrocarbon degraders within the Gammaproteobacteria.</title>
        <authorList>
            <person name="Singleton D.R."/>
            <person name="Dickey A.N."/>
            <person name="Scholl E.H."/>
            <person name="Wright F.A."/>
            <person name="Aitken M.D."/>
        </authorList>
    </citation>
    <scope>NUCLEOTIDE SEQUENCE [LARGE SCALE GENOMIC DNA]</scope>
    <source>
        <strain evidence="2">TR3.2</strain>
    </source>
</reference>
<dbReference type="InParanoid" id="A0A1B1YV28"/>
<keyword evidence="2" id="KW-1185">Reference proteome</keyword>
<dbReference type="PANTHER" id="PTHR17985:SF8">
    <property type="entry name" value="TRANSPORT AND GOLGI ORGANIZATION PROTEIN 2 HOMOLOG"/>
    <property type="match status" value="1"/>
</dbReference>
<accession>A0A1B1YV28</accession>
<dbReference type="Pfam" id="PF05742">
    <property type="entry name" value="TANGO2"/>
    <property type="match status" value="1"/>
</dbReference>
<dbReference type="EMBL" id="CP014671">
    <property type="protein sequence ID" value="ANX04645.1"/>
    <property type="molecule type" value="Genomic_DNA"/>
</dbReference>
<protein>
    <recommendedName>
        <fullName evidence="3">NRDE family protein</fullName>
    </recommendedName>
</protein>
<evidence type="ECO:0000313" key="2">
    <source>
        <dbReference type="Proteomes" id="UP000092952"/>
    </source>
</evidence>
<dbReference type="InterPro" id="IPR008551">
    <property type="entry name" value="TANGO2"/>
</dbReference>
<dbReference type="KEGG" id="gbi:PG2T_11040"/>
<dbReference type="OrthoDB" id="4380123at2"/>
<evidence type="ECO:0000313" key="1">
    <source>
        <dbReference type="EMBL" id="ANX04645.1"/>
    </source>
</evidence>
<proteinExistence type="predicted"/>
<dbReference type="AlphaFoldDB" id="A0A1B1YV28"/>
<evidence type="ECO:0008006" key="3">
    <source>
        <dbReference type="Google" id="ProtNLM"/>
    </source>
</evidence>
<gene>
    <name evidence="1" type="ORF">PG2T_11040</name>
</gene>
<dbReference type="RefSeq" id="WP_068805266.1">
    <property type="nucleotide sequence ID" value="NZ_CP014671.1"/>
</dbReference>
<dbReference type="STRING" id="1810504.PG2T_11040"/>
<sequence length="258" mass="28392">MCLLVLAWRVLEDCPLLLAANRDELYERPAAPAQFWPEAPQLLAGRDLLAGGTWLGVTRDGRFAAVTNYREARTVTPPPRSRGELARDYLLGGTRASEYVQSLPAHAADYAGFNLLCGDRQSLWWYSNRGGPPRQLAPGIYGLSNDQLDTPWPKVQASKATLAGLCKDGAPPADALLELLQDRRTHPASADPAIGLDTTLAQALSAIFIETPRYGTRCSTVLRISAEARVELVERRHAPKRGESQFRFPLQESRTYPA</sequence>
<dbReference type="PANTHER" id="PTHR17985">
    <property type="entry name" value="SER/THR-RICH PROTEIN T10 IN DGCR REGION"/>
    <property type="match status" value="1"/>
</dbReference>
<dbReference type="Proteomes" id="UP000092952">
    <property type="component" value="Chromosome"/>
</dbReference>
<organism evidence="1 2">
    <name type="scientific">Immundisolibacter cernigliae</name>
    <dbReference type="NCBI Taxonomy" id="1810504"/>
    <lineage>
        <taxon>Bacteria</taxon>
        <taxon>Pseudomonadati</taxon>
        <taxon>Pseudomonadota</taxon>
        <taxon>Gammaproteobacteria</taxon>
        <taxon>Immundisolibacterales</taxon>
        <taxon>Immundisolibacteraceae</taxon>
        <taxon>Immundisolibacter</taxon>
    </lineage>
</organism>
<name>A0A1B1YV28_9GAMM</name>